<dbReference type="RefSeq" id="WP_185656606.1">
    <property type="nucleotide sequence ID" value="NZ_JACLAG010000010.1"/>
</dbReference>
<comment type="caution">
    <text evidence="1">The sequence shown here is derived from an EMBL/GenBank/DDBJ whole genome shotgun (WGS) entry which is preliminary data.</text>
</comment>
<sequence>MVNNDKLLMRFKRAMLRPTGKRELSSTSDVDAGLGNALLSALEDIEVTDTRPWSKPLVEFLSRKKSDQLKFGEFDDVEAFLRAYRAAGAGRRFNPNRPEVNTNSLPVLNLGRTPGFQLHDNTIVTDEYDAGYITDKDGKPTALLSQTPIEISYSLMVLANEKEVLNALTGIYASWFRQFSNYGNTNFTFQTMIAGAALQLNCLIRDPKAVIVDNLTLPLTSNRVFASAISFTVIAPLYSAWKGTPFSQTIDVLSGNDSGVMPESGRVTNGR</sequence>
<accession>A0A7X1BTH0</accession>
<reference evidence="1 2" key="1">
    <citation type="submission" date="2020-08" db="EMBL/GenBank/DDBJ databases">
        <title>Emergence and comparative genomics analysis of Citrobacter in Fennec fox imported from North Africa to China.</title>
        <authorList>
            <person name="Zheng B."/>
        </authorList>
    </citation>
    <scope>NUCLEOTIDE SEQUENCE [LARGE SCALE GENOMIC DNA]</scope>
    <source>
        <strain evidence="1 2">FF141</strain>
    </source>
</reference>
<dbReference type="AlphaFoldDB" id="A0A7X1BTH0"/>
<protein>
    <submittedName>
        <fullName evidence="1">Uncharacterized protein</fullName>
    </submittedName>
</protein>
<evidence type="ECO:0000313" key="2">
    <source>
        <dbReference type="Proteomes" id="UP000548504"/>
    </source>
</evidence>
<dbReference type="Proteomes" id="UP000548504">
    <property type="component" value="Unassembled WGS sequence"/>
</dbReference>
<name>A0A7X1BTH0_9ENTR</name>
<dbReference type="EMBL" id="JACLAG010000010">
    <property type="protein sequence ID" value="MBC2622739.1"/>
    <property type="molecule type" value="Genomic_DNA"/>
</dbReference>
<evidence type="ECO:0000313" key="1">
    <source>
        <dbReference type="EMBL" id="MBC2622739.1"/>
    </source>
</evidence>
<gene>
    <name evidence="1" type="ORF">H7I73_24165</name>
</gene>
<proteinExistence type="predicted"/>
<organism evidence="1 2">
    <name type="scientific">Citrobacter cronae</name>
    <dbReference type="NCBI Taxonomy" id="1748967"/>
    <lineage>
        <taxon>Bacteria</taxon>
        <taxon>Pseudomonadati</taxon>
        <taxon>Pseudomonadota</taxon>
        <taxon>Gammaproteobacteria</taxon>
        <taxon>Enterobacterales</taxon>
        <taxon>Enterobacteriaceae</taxon>
        <taxon>Citrobacter</taxon>
        <taxon>Citrobacter freundii complex</taxon>
    </lineage>
</organism>